<dbReference type="RefSeq" id="WP_209604249.1">
    <property type="nucleotide sequence ID" value="NZ_JAGILA010000006.1"/>
</dbReference>
<feature type="transmembrane region" description="Helical" evidence="7">
    <location>
        <begin position="187"/>
        <end position="206"/>
    </location>
</feature>
<keyword evidence="5 7" id="KW-1133">Transmembrane helix</keyword>
<evidence type="ECO:0000256" key="6">
    <source>
        <dbReference type="ARBA" id="ARBA00023136"/>
    </source>
</evidence>
<dbReference type="PANTHER" id="PTHR14969">
    <property type="entry name" value="SPHINGOSINE-1-PHOSPHATE PHOSPHOHYDROLASE"/>
    <property type="match status" value="1"/>
</dbReference>
<evidence type="ECO:0000259" key="8">
    <source>
        <dbReference type="SMART" id="SM00014"/>
    </source>
</evidence>
<feature type="transmembrane region" description="Helical" evidence="7">
    <location>
        <begin position="164"/>
        <end position="181"/>
    </location>
</feature>
<dbReference type="EMBL" id="JAGILA010000006">
    <property type="protein sequence ID" value="MBP2237791.1"/>
    <property type="molecule type" value="Genomic_DNA"/>
</dbReference>
<dbReference type="SUPFAM" id="SSF48317">
    <property type="entry name" value="Acid phosphatase/Vanadium-dependent haloperoxidase"/>
    <property type="match status" value="1"/>
</dbReference>
<evidence type="ECO:0000256" key="7">
    <source>
        <dbReference type="SAM" id="Phobius"/>
    </source>
</evidence>
<feature type="domain" description="Phosphatidic acid phosphatase type 2/haloperoxidase" evidence="8">
    <location>
        <begin position="90"/>
        <end position="205"/>
    </location>
</feature>
<keyword evidence="6 7" id="KW-0472">Membrane</keyword>
<proteinExistence type="predicted"/>
<protein>
    <submittedName>
        <fullName evidence="9">Membrane-associated phospholipid phosphatase</fullName>
    </submittedName>
</protein>
<keyword evidence="3 7" id="KW-0812">Transmembrane</keyword>
<dbReference type="Gene3D" id="1.20.144.10">
    <property type="entry name" value="Phosphatidic acid phosphatase type 2/haloperoxidase"/>
    <property type="match status" value="2"/>
</dbReference>
<evidence type="ECO:0000256" key="4">
    <source>
        <dbReference type="ARBA" id="ARBA00022801"/>
    </source>
</evidence>
<evidence type="ECO:0000313" key="10">
    <source>
        <dbReference type="Proteomes" id="UP000730739"/>
    </source>
</evidence>
<reference evidence="9 10" key="1">
    <citation type="submission" date="2021-03" db="EMBL/GenBank/DDBJ databases">
        <title>Genomic Encyclopedia of Type Strains, Phase IV (KMG-IV): sequencing the most valuable type-strain genomes for metagenomic binning, comparative biology and taxonomic classification.</title>
        <authorList>
            <person name="Goeker M."/>
        </authorList>
    </citation>
    <scope>NUCLEOTIDE SEQUENCE [LARGE SCALE GENOMIC DNA]</scope>
    <source>
        <strain evidence="9 10">DSM 13372</strain>
    </source>
</reference>
<evidence type="ECO:0000256" key="5">
    <source>
        <dbReference type="ARBA" id="ARBA00022989"/>
    </source>
</evidence>
<accession>A0ABS4R5Z5</accession>
<organism evidence="9 10">
    <name type="scientific">Sinorhizobium kostiense</name>
    <dbReference type="NCBI Taxonomy" id="76747"/>
    <lineage>
        <taxon>Bacteria</taxon>
        <taxon>Pseudomonadati</taxon>
        <taxon>Pseudomonadota</taxon>
        <taxon>Alphaproteobacteria</taxon>
        <taxon>Hyphomicrobiales</taxon>
        <taxon>Rhizobiaceae</taxon>
        <taxon>Sinorhizobium/Ensifer group</taxon>
        <taxon>Sinorhizobium</taxon>
    </lineage>
</organism>
<comment type="subcellular location">
    <subcellularLocation>
        <location evidence="1">Cell membrane</location>
        <topology evidence="1">Multi-pass membrane protein</topology>
    </subcellularLocation>
</comment>
<dbReference type="Proteomes" id="UP000730739">
    <property type="component" value="Unassembled WGS sequence"/>
</dbReference>
<feature type="transmembrane region" description="Helical" evidence="7">
    <location>
        <begin position="91"/>
        <end position="111"/>
    </location>
</feature>
<dbReference type="InterPro" id="IPR036938">
    <property type="entry name" value="PAP2/HPO_sf"/>
</dbReference>
<dbReference type="SMART" id="SM00014">
    <property type="entry name" value="acidPPc"/>
    <property type="match status" value="1"/>
</dbReference>
<evidence type="ECO:0000256" key="1">
    <source>
        <dbReference type="ARBA" id="ARBA00004651"/>
    </source>
</evidence>
<evidence type="ECO:0000313" key="9">
    <source>
        <dbReference type="EMBL" id="MBP2237791.1"/>
    </source>
</evidence>
<feature type="transmembrane region" description="Helical" evidence="7">
    <location>
        <begin position="139"/>
        <end position="157"/>
    </location>
</feature>
<gene>
    <name evidence="9" type="ORF">J2Z31_004314</name>
</gene>
<evidence type="ECO:0000256" key="3">
    <source>
        <dbReference type="ARBA" id="ARBA00022692"/>
    </source>
</evidence>
<dbReference type="Pfam" id="PF01569">
    <property type="entry name" value="PAP2"/>
    <property type="match status" value="1"/>
</dbReference>
<feature type="transmembrane region" description="Helical" evidence="7">
    <location>
        <begin position="51"/>
        <end position="70"/>
    </location>
</feature>
<dbReference type="PANTHER" id="PTHR14969:SF62">
    <property type="entry name" value="DECAPRENYLPHOSPHORYL-5-PHOSPHORIBOSE PHOSPHATASE RV3807C-RELATED"/>
    <property type="match status" value="1"/>
</dbReference>
<comment type="caution">
    <text evidence="9">The sequence shown here is derived from an EMBL/GenBank/DDBJ whole genome shotgun (WGS) entry which is preliminary data.</text>
</comment>
<keyword evidence="4" id="KW-0378">Hydrolase</keyword>
<evidence type="ECO:0000256" key="2">
    <source>
        <dbReference type="ARBA" id="ARBA00022475"/>
    </source>
</evidence>
<sequence>MRRPLSSTSWILLTTIVLMLALMPLDPHLSKWAQDLPEAVVDFNKAITDFGTFGWMIYASAFLLLVALIAKRAAQQETVRQRARTVRRLSAYFLLTIGTASVLVHGLKFLIGRARPELMEEYGAYSLTPFTGERLFESFPSGHSTAAGALFGAFAMLMPQFRPLFFVFAMTIGMSRVIVGAHYPSDVAAGLLLGLWTAVMIAFLFARQGWHFRWGANGWPVPNSAHAASRQEPQAEQ</sequence>
<keyword evidence="2" id="KW-1003">Cell membrane</keyword>
<name>A0ABS4R5Z5_9HYPH</name>
<keyword evidence="10" id="KW-1185">Reference proteome</keyword>
<dbReference type="InterPro" id="IPR000326">
    <property type="entry name" value="PAP2/HPO"/>
</dbReference>